<evidence type="ECO:0000313" key="1">
    <source>
        <dbReference type="EMBL" id="GBN85742.1"/>
    </source>
</evidence>
<evidence type="ECO:0000313" key="3">
    <source>
        <dbReference type="EMBL" id="GBO27316.1"/>
    </source>
</evidence>
<proteinExistence type="predicted"/>
<dbReference type="AlphaFoldDB" id="A0A4Y2SC00"/>
<organism evidence="1 5">
    <name type="scientific">Araneus ventricosus</name>
    <name type="common">Orbweaver spider</name>
    <name type="synonym">Epeira ventricosa</name>
    <dbReference type="NCBI Taxonomy" id="182803"/>
    <lineage>
        <taxon>Eukaryota</taxon>
        <taxon>Metazoa</taxon>
        <taxon>Ecdysozoa</taxon>
        <taxon>Arthropoda</taxon>
        <taxon>Chelicerata</taxon>
        <taxon>Arachnida</taxon>
        <taxon>Araneae</taxon>
        <taxon>Araneomorphae</taxon>
        <taxon>Entelegynae</taxon>
        <taxon>Araneoidea</taxon>
        <taxon>Araneidae</taxon>
        <taxon>Araneus</taxon>
    </lineage>
</organism>
<dbReference type="EMBL" id="BGPR01020916">
    <property type="protein sequence ID" value="GBN85742.1"/>
    <property type="molecule type" value="Genomic_DNA"/>
</dbReference>
<comment type="caution">
    <text evidence="1">The sequence shown here is derived from an EMBL/GenBank/DDBJ whole genome shotgun (WGS) entry which is preliminary data.</text>
</comment>
<dbReference type="Proteomes" id="UP000499080">
    <property type="component" value="Unassembled WGS sequence"/>
</dbReference>
<accession>A0A4Y2SC00</accession>
<feature type="non-terminal residue" evidence="1">
    <location>
        <position position="1"/>
    </location>
</feature>
<gene>
    <name evidence="2" type="ORF">AVEN_252047_1</name>
    <name evidence="1" type="ORF">AVEN_4625_1</name>
    <name evidence="4" type="ORF">AVEN_49925_1</name>
    <name evidence="3" type="ORF">AVEN_75934_1</name>
</gene>
<name>A0A4Y2SC00_ARAVE</name>
<evidence type="ECO:0000313" key="2">
    <source>
        <dbReference type="EMBL" id="GBN85743.1"/>
    </source>
</evidence>
<evidence type="ECO:0000313" key="5">
    <source>
        <dbReference type="Proteomes" id="UP000499080"/>
    </source>
</evidence>
<dbReference type="EMBL" id="BGPR01050295">
    <property type="protein sequence ID" value="GBO27316.1"/>
    <property type="molecule type" value="Genomic_DNA"/>
</dbReference>
<dbReference type="EMBL" id="BGPR01050302">
    <property type="protein sequence ID" value="GBO27322.1"/>
    <property type="molecule type" value="Genomic_DNA"/>
</dbReference>
<dbReference type="EMBL" id="BGPR01020917">
    <property type="protein sequence ID" value="GBN85743.1"/>
    <property type="molecule type" value="Genomic_DNA"/>
</dbReference>
<protein>
    <submittedName>
        <fullName evidence="1">Uncharacterized protein</fullName>
    </submittedName>
</protein>
<reference evidence="1 5" key="1">
    <citation type="journal article" date="2019" name="Sci. Rep.">
        <title>Orb-weaving spider Araneus ventricosus genome elucidates the spidroin gene catalogue.</title>
        <authorList>
            <person name="Kono N."/>
            <person name="Nakamura H."/>
            <person name="Ohtoshi R."/>
            <person name="Moran D.A.P."/>
            <person name="Shinohara A."/>
            <person name="Yoshida Y."/>
            <person name="Fujiwara M."/>
            <person name="Mori M."/>
            <person name="Tomita M."/>
            <person name="Arakawa K."/>
        </authorList>
    </citation>
    <scope>NUCLEOTIDE SEQUENCE [LARGE SCALE GENOMIC DNA]</scope>
</reference>
<evidence type="ECO:0000313" key="4">
    <source>
        <dbReference type="EMBL" id="GBO27322.1"/>
    </source>
</evidence>
<sequence length="118" mass="13504">ANPFSFGALSSGCKVINAIYKTNGEAKPFISPKVKKEERFLGCFYAVATCHGSPPSPGVWRKAWVGIGMGYTKISNRFRFEKCRSFDVQHVKRRLVHFRRKNDVYLWFSACEVHIDKV</sequence>
<keyword evidence="5" id="KW-1185">Reference proteome</keyword>